<dbReference type="InterPro" id="IPR005119">
    <property type="entry name" value="LysR_subst-bd"/>
</dbReference>
<keyword evidence="2" id="KW-0805">Transcription regulation</keyword>
<evidence type="ECO:0000313" key="6">
    <source>
        <dbReference type="EMBL" id="KKL18781.1"/>
    </source>
</evidence>
<dbReference type="InterPro" id="IPR017685">
    <property type="entry name" value="ArgP"/>
</dbReference>
<keyword evidence="3" id="KW-0238">DNA-binding</keyword>
<dbReference type="PANTHER" id="PTHR30579:SF2">
    <property type="entry name" value="HTH-TYPE TRANSCRIPTIONAL REGULATOR ARGP"/>
    <property type="match status" value="1"/>
</dbReference>
<dbReference type="AlphaFoldDB" id="A0A0F9DM66"/>
<comment type="caution">
    <text evidence="6">The sequence shown here is derived from an EMBL/GenBank/DDBJ whole genome shotgun (WGS) entry which is preliminary data.</text>
</comment>
<dbReference type="PANTHER" id="PTHR30579">
    <property type="entry name" value="TRANSCRIPTIONAL REGULATOR"/>
    <property type="match status" value="1"/>
</dbReference>
<comment type="similarity">
    <text evidence="1">Belongs to the LysR transcriptional regulatory family.</text>
</comment>
<dbReference type="EMBL" id="LAZR01038739">
    <property type="protein sequence ID" value="KKL18781.1"/>
    <property type="molecule type" value="Genomic_DNA"/>
</dbReference>
<dbReference type="NCBIfam" id="NF009888">
    <property type="entry name" value="PRK13348.1"/>
    <property type="match status" value="1"/>
</dbReference>
<feature type="domain" description="HTH lysR-type" evidence="5">
    <location>
        <begin position="3"/>
        <end position="59"/>
    </location>
</feature>
<dbReference type="Pfam" id="PF00126">
    <property type="entry name" value="HTH_1"/>
    <property type="match status" value="1"/>
</dbReference>
<evidence type="ECO:0000256" key="1">
    <source>
        <dbReference type="ARBA" id="ARBA00009437"/>
    </source>
</evidence>
<dbReference type="NCBIfam" id="NF002964">
    <property type="entry name" value="PRK03635.1"/>
    <property type="match status" value="1"/>
</dbReference>
<accession>A0A0F9DM66</accession>
<evidence type="ECO:0000259" key="5">
    <source>
        <dbReference type="PROSITE" id="PS50931"/>
    </source>
</evidence>
<evidence type="ECO:0000256" key="3">
    <source>
        <dbReference type="ARBA" id="ARBA00023125"/>
    </source>
</evidence>
<dbReference type="InterPro" id="IPR036390">
    <property type="entry name" value="WH_DNA-bd_sf"/>
</dbReference>
<dbReference type="Gene3D" id="3.40.190.290">
    <property type="match status" value="1"/>
</dbReference>
<organism evidence="6">
    <name type="scientific">marine sediment metagenome</name>
    <dbReference type="NCBI Taxonomy" id="412755"/>
    <lineage>
        <taxon>unclassified sequences</taxon>
        <taxon>metagenomes</taxon>
        <taxon>ecological metagenomes</taxon>
    </lineage>
</organism>
<dbReference type="SUPFAM" id="SSF46785">
    <property type="entry name" value="Winged helix' DNA-binding domain"/>
    <property type="match status" value="1"/>
</dbReference>
<evidence type="ECO:0000256" key="4">
    <source>
        <dbReference type="ARBA" id="ARBA00023163"/>
    </source>
</evidence>
<dbReference type="Pfam" id="PF03466">
    <property type="entry name" value="LysR_substrate"/>
    <property type="match status" value="1"/>
</dbReference>
<reference evidence="6" key="1">
    <citation type="journal article" date="2015" name="Nature">
        <title>Complex archaea that bridge the gap between prokaryotes and eukaryotes.</title>
        <authorList>
            <person name="Spang A."/>
            <person name="Saw J.H."/>
            <person name="Jorgensen S.L."/>
            <person name="Zaremba-Niedzwiedzka K."/>
            <person name="Martijn J."/>
            <person name="Lind A.E."/>
            <person name="van Eijk R."/>
            <person name="Schleper C."/>
            <person name="Guy L."/>
            <person name="Ettema T.J."/>
        </authorList>
    </citation>
    <scope>NUCLEOTIDE SEQUENCE</scope>
</reference>
<name>A0A0F9DM66_9ZZZZ</name>
<dbReference type="Gene3D" id="1.10.10.10">
    <property type="entry name" value="Winged helix-like DNA-binding domain superfamily/Winged helix DNA-binding domain"/>
    <property type="match status" value="1"/>
</dbReference>
<gene>
    <name evidence="6" type="ORF">LCGC14_2472090</name>
</gene>
<dbReference type="GO" id="GO:0003677">
    <property type="term" value="F:DNA binding"/>
    <property type="evidence" value="ECO:0007669"/>
    <property type="project" value="UniProtKB-KW"/>
</dbReference>
<evidence type="ECO:0000256" key="2">
    <source>
        <dbReference type="ARBA" id="ARBA00023015"/>
    </source>
</evidence>
<dbReference type="GO" id="GO:0003700">
    <property type="term" value="F:DNA-binding transcription factor activity"/>
    <property type="evidence" value="ECO:0007669"/>
    <property type="project" value="InterPro"/>
</dbReference>
<keyword evidence="4" id="KW-0804">Transcription</keyword>
<dbReference type="InterPro" id="IPR050176">
    <property type="entry name" value="LTTR"/>
</dbReference>
<dbReference type="SUPFAM" id="SSF53850">
    <property type="entry name" value="Periplasmic binding protein-like II"/>
    <property type="match status" value="1"/>
</dbReference>
<dbReference type="InterPro" id="IPR036388">
    <property type="entry name" value="WH-like_DNA-bd_sf"/>
</dbReference>
<sequence>MQLDSAQLTALAYILRLGSFDAASAALGVTPSAISQRLKALEDRVGATLVLRGQPCTPTPLGQRLAKHAEDVALLEAQALGTSDSITAPRLRLAVPADVLATWLIPALAQIPEMLFDLVIDDQDTSADWLRRGEVSAAVTGQARAAPGCNVLTLGALRYHATASPAYVRDWFADGVTPAALARAPILTFDRKDQLQERWLLQKTGQRLTPPSHHLPSSHGFVAAAREGLGWGMNPAPLVADDMKKGRLVSLDKALPLDVPLYWQVARIMAPALAPLTAAIRAAAREALVQGVR</sequence>
<dbReference type="InterPro" id="IPR000847">
    <property type="entry name" value="LysR_HTH_N"/>
</dbReference>
<protein>
    <recommendedName>
        <fullName evidence="5">HTH lysR-type domain-containing protein</fullName>
    </recommendedName>
</protein>
<proteinExistence type="inferred from homology"/>
<dbReference type="NCBIfam" id="TIGR03298">
    <property type="entry name" value="argP"/>
    <property type="match status" value="1"/>
</dbReference>
<dbReference type="PROSITE" id="PS50931">
    <property type="entry name" value="HTH_LYSR"/>
    <property type="match status" value="1"/>
</dbReference>